<dbReference type="InterPro" id="IPR014131">
    <property type="entry name" value="Chlamydia_phage_Vp3"/>
</dbReference>
<organism evidence="2">
    <name type="scientific">Microviridae sp. ctUYP7</name>
    <dbReference type="NCBI Taxonomy" id="2826737"/>
    <lineage>
        <taxon>Viruses</taxon>
        <taxon>Monodnaviria</taxon>
        <taxon>Sangervirae</taxon>
        <taxon>Phixviricota</taxon>
        <taxon>Malgrandaviricetes</taxon>
        <taxon>Petitvirales</taxon>
        <taxon>Microviridae</taxon>
    </lineage>
</organism>
<dbReference type="Pfam" id="PF09675">
    <property type="entry name" value="Chlamy_scaf"/>
    <property type="match status" value="1"/>
</dbReference>
<dbReference type="EMBL" id="BK015151">
    <property type="protein sequence ID" value="DAD93041.1"/>
    <property type="molecule type" value="Genomic_DNA"/>
</dbReference>
<reference evidence="2" key="1">
    <citation type="journal article" date="2021" name="Proc. Natl. Acad. Sci. U.S.A.">
        <title>A Catalog of Tens of Thousands of Viruses from Human Metagenomes Reveals Hidden Associations with Chronic Diseases.</title>
        <authorList>
            <person name="Tisza M.J."/>
            <person name="Buck C.B."/>
        </authorList>
    </citation>
    <scope>NUCLEOTIDE SEQUENCE</scope>
    <source>
        <strain evidence="2">CtUYP7</strain>
    </source>
</reference>
<evidence type="ECO:0000313" key="2">
    <source>
        <dbReference type="EMBL" id="DAD93041.1"/>
    </source>
</evidence>
<name>A0A8S5NEI0_9VIRU</name>
<feature type="compositionally biased region" description="Basic and acidic residues" evidence="1">
    <location>
        <begin position="121"/>
        <end position="130"/>
    </location>
</feature>
<feature type="region of interest" description="Disordered" evidence="1">
    <location>
        <begin position="117"/>
        <end position="148"/>
    </location>
</feature>
<accession>A0A8S5NEI0</accession>
<sequence>MKFKINHTNATAEGIVFTEPSMTQQHFKDETMIDNILQKYAETGFLTDPFSPKRPIQFGDFSNVTDFQTAQNSVARATEYFESLPSHIRASFSNSPAEFLNALNDPEQRSKLEELGFIASEETKAPEPKAPEAAPVVDEKPSSPSNNG</sequence>
<protein>
    <submittedName>
        <fullName evidence="2">Scaffold protein</fullName>
    </submittedName>
</protein>
<proteinExistence type="predicted"/>
<evidence type="ECO:0000256" key="1">
    <source>
        <dbReference type="SAM" id="MobiDB-lite"/>
    </source>
</evidence>